<evidence type="ECO:0000313" key="2">
    <source>
        <dbReference type="Proteomes" id="UP000008534"/>
    </source>
</evidence>
<evidence type="ECO:0000313" key="1">
    <source>
        <dbReference type="EMBL" id="AEN17359.1"/>
    </source>
</evidence>
<gene>
    <name evidence="1" type="ORF">HPSNT_06150</name>
</gene>
<dbReference type="Proteomes" id="UP000008534">
    <property type="component" value="Chromosome"/>
</dbReference>
<dbReference type="AlphaFoldDB" id="G2MFH1"/>
<organism evidence="1 2">
    <name type="scientific">Helicobacter pylori SNT49</name>
    <dbReference type="NCBI Taxonomy" id="1055530"/>
    <lineage>
        <taxon>Bacteria</taxon>
        <taxon>Pseudomonadati</taxon>
        <taxon>Campylobacterota</taxon>
        <taxon>Epsilonproteobacteria</taxon>
        <taxon>Campylobacterales</taxon>
        <taxon>Helicobacteraceae</taxon>
        <taxon>Helicobacter</taxon>
    </lineage>
</organism>
<accession>G2MFH1</accession>
<dbReference type="KEGG" id="hen:HPSNT_06150"/>
<sequence length="30" mass="3427">MPLKSKIKKKGLETHFNSAQTVLLKLRGFI</sequence>
<proteinExistence type="predicted"/>
<protein>
    <submittedName>
        <fullName evidence="1">Uncharacterized protein</fullName>
    </submittedName>
</protein>
<dbReference type="EMBL" id="CP002983">
    <property type="protein sequence ID" value="AEN17359.1"/>
    <property type="molecule type" value="Genomic_DNA"/>
</dbReference>
<name>G2MFH1_HELPX</name>
<dbReference type="HOGENOM" id="CLU_221379_0_0_7"/>
<reference evidence="1 2" key="1">
    <citation type="submission" date="2011-08" db="EMBL/GenBank/DDBJ databases">
        <authorList>
            <person name="Kersulyte D."/>
            <person name="Choudhury A."/>
            <person name="Mukhopadhyay A.K."/>
            <person name="Nair G.B."/>
            <person name="Berg D.E."/>
        </authorList>
    </citation>
    <scope>NUCLEOTIDE SEQUENCE [LARGE SCALE GENOMIC DNA]</scope>
    <source>
        <strain evidence="2">SNT49</strain>
    </source>
</reference>